<dbReference type="SUPFAM" id="SSF56784">
    <property type="entry name" value="HAD-like"/>
    <property type="match status" value="1"/>
</dbReference>
<dbReference type="NCBIfam" id="TIGR01509">
    <property type="entry name" value="HAD-SF-IA-v3"/>
    <property type="match status" value="1"/>
</dbReference>
<dbReference type="SFLD" id="SFLDS00003">
    <property type="entry name" value="Haloacid_Dehalogenase"/>
    <property type="match status" value="1"/>
</dbReference>
<sequence length="247" mass="27879">MNALAAEDIAPHSLEDLSVFAAVEAWIFDLDNTLYPRDSNLFVQIDERIRRYVGDLLNVDETEAHRIQKEFYERHGTSLRGLMLEHDVDVDSFLEFVHDIDRSALAPAPELAAAIARLPGRKFIFTNGSRAHAEQTATQLGLSDHFEDIFDIVAADLLPKPREETYRRFIERYDIAPSKAAMFEDLSRNLLVPKDLGMRTVLVVPSGTREVFHAEWEMEGHDGAEHVDFVTDNLAAFVSEIVTARGA</sequence>
<dbReference type="InterPro" id="IPR010237">
    <property type="entry name" value="Pyr-5-nucltdase"/>
</dbReference>
<dbReference type="Proteomes" id="UP000199347">
    <property type="component" value="Unassembled WGS sequence"/>
</dbReference>
<dbReference type="InterPro" id="IPR006439">
    <property type="entry name" value="HAD-SF_hydro_IA"/>
</dbReference>
<dbReference type="PANTHER" id="PTHR12725:SF117">
    <property type="entry name" value="HALOACID DEHALOGENASE-LIKE HYDROLASE"/>
    <property type="match status" value="1"/>
</dbReference>
<dbReference type="OrthoDB" id="9803141at2"/>
<dbReference type="Pfam" id="PF00702">
    <property type="entry name" value="Hydrolase"/>
    <property type="match status" value="1"/>
</dbReference>
<evidence type="ECO:0000313" key="2">
    <source>
        <dbReference type="Proteomes" id="UP000199347"/>
    </source>
</evidence>
<dbReference type="PANTHER" id="PTHR12725">
    <property type="entry name" value="HALOACID DEHALOGENASE-LIKE HYDROLASE"/>
    <property type="match status" value="1"/>
</dbReference>
<dbReference type="EMBL" id="FMVW01000003">
    <property type="protein sequence ID" value="SCZ34228.1"/>
    <property type="molecule type" value="Genomic_DNA"/>
</dbReference>
<keyword evidence="2" id="KW-1185">Reference proteome</keyword>
<dbReference type="GO" id="GO:0016787">
    <property type="term" value="F:hydrolase activity"/>
    <property type="evidence" value="ECO:0007669"/>
    <property type="project" value="UniProtKB-KW"/>
</dbReference>
<dbReference type="SFLD" id="SFLDG01129">
    <property type="entry name" value="C1.5:_HAD__Beta-PGM__Phosphata"/>
    <property type="match status" value="1"/>
</dbReference>
<name>A0A1G5NBA6_AFIMA</name>
<dbReference type="NCBIfam" id="TIGR01993">
    <property type="entry name" value="Pyr-5-nucltdase"/>
    <property type="match status" value="1"/>
</dbReference>
<evidence type="ECO:0000313" key="1">
    <source>
        <dbReference type="EMBL" id="SCZ34228.1"/>
    </source>
</evidence>
<gene>
    <name evidence="1" type="ORF">SAMN03080610_01657</name>
</gene>
<reference evidence="1 2" key="1">
    <citation type="submission" date="2016-10" db="EMBL/GenBank/DDBJ databases">
        <authorList>
            <person name="de Groot N.N."/>
        </authorList>
    </citation>
    <scope>NUCLEOTIDE SEQUENCE [LARGE SCALE GENOMIC DNA]</scope>
    <source>
        <strain evidence="1 2">DSM 2698</strain>
    </source>
</reference>
<proteinExistence type="predicted"/>
<dbReference type="RefSeq" id="WP_092811508.1">
    <property type="nucleotide sequence ID" value="NZ_FMVW01000003.1"/>
</dbReference>
<organism evidence="1 2">
    <name type="scientific">Afifella marina DSM 2698</name>
    <dbReference type="NCBI Taxonomy" id="1120955"/>
    <lineage>
        <taxon>Bacteria</taxon>
        <taxon>Pseudomonadati</taxon>
        <taxon>Pseudomonadota</taxon>
        <taxon>Alphaproteobacteria</taxon>
        <taxon>Hyphomicrobiales</taxon>
        <taxon>Afifellaceae</taxon>
        <taxon>Afifella</taxon>
    </lineage>
</organism>
<dbReference type="Gene3D" id="3.40.50.1000">
    <property type="entry name" value="HAD superfamily/HAD-like"/>
    <property type="match status" value="1"/>
</dbReference>
<accession>A0A1G5NBA6</accession>
<dbReference type="InterPro" id="IPR036412">
    <property type="entry name" value="HAD-like_sf"/>
</dbReference>
<dbReference type="SFLD" id="SFLDG01132">
    <property type="entry name" value="C1.5.3:_5'-Nucleotidase_Like"/>
    <property type="match status" value="1"/>
</dbReference>
<keyword evidence="1" id="KW-0378">Hydrolase</keyword>
<dbReference type="AlphaFoldDB" id="A0A1G5NBA6"/>
<dbReference type="Gene3D" id="1.10.150.450">
    <property type="match status" value="1"/>
</dbReference>
<dbReference type="STRING" id="1120955.SAMN03080610_01657"/>
<protein>
    <submittedName>
        <fullName evidence="1">Putative hydrolase of the HAD superfamily</fullName>
    </submittedName>
</protein>
<dbReference type="InterPro" id="IPR023214">
    <property type="entry name" value="HAD_sf"/>
</dbReference>